<organism evidence="2">
    <name type="scientific">uncultured Armatimonadetes bacterium</name>
    <dbReference type="NCBI Taxonomy" id="157466"/>
    <lineage>
        <taxon>Bacteria</taxon>
        <taxon>Bacillati</taxon>
        <taxon>Armatimonadota</taxon>
        <taxon>environmental samples</taxon>
    </lineage>
</organism>
<evidence type="ECO:0000313" key="2">
    <source>
        <dbReference type="EMBL" id="CAA9229150.1"/>
    </source>
</evidence>
<accession>A0A6J4HMS1</accession>
<dbReference type="EMBL" id="CADCTO010000118">
    <property type="protein sequence ID" value="CAA9229150.1"/>
    <property type="molecule type" value="Genomic_DNA"/>
</dbReference>
<sequence length="90" mass="9574">MDEAEQAGGGGETTEGRSRSRQVAITAVFWMDADSQEEATERALEAVLGLKGEATGFWSVGAFYAGPEGKEMAALPGSRRYPIGEEFQDG</sequence>
<name>A0A6J4HMS1_9BACT</name>
<proteinExistence type="predicted"/>
<reference evidence="2" key="1">
    <citation type="submission" date="2020-02" db="EMBL/GenBank/DDBJ databases">
        <authorList>
            <person name="Meier V. D."/>
        </authorList>
    </citation>
    <scope>NUCLEOTIDE SEQUENCE</scope>
    <source>
        <strain evidence="2">AVDCRST_MAG63</strain>
    </source>
</reference>
<gene>
    <name evidence="2" type="ORF">AVDCRST_MAG63-882</name>
</gene>
<evidence type="ECO:0000256" key="1">
    <source>
        <dbReference type="SAM" id="MobiDB-lite"/>
    </source>
</evidence>
<protein>
    <submittedName>
        <fullName evidence="2">Uncharacterized protein</fullName>
    </submittedName>
</protein>
<dbReference type="AlphaFoldDB" id="A0A6J4HMS1"/>
<feature type="region of interest" description="Disordered" evidence="1">
    <location>
        <begin position="1"/>
        <end position="20"/>
    </location>
</feature>